<dbReference type="OrthoDB" id="2423195at2759"/>
<reference evidence="7" key="1">
    <citation type="submission" date="2020-06" db="EMBL/GenBank/DDBJ databases">
        <title>Draft genome of Bugula neritina, a colonial animal packing powerful symbionts and potential medicines.</title>
        <authorList>
            <person name="Rayko M."/>
        </authorList>
    </citation>
    <scope>NUCLEOTIDE SEQUENCE [LARGE SCALE GENOMIC DNA]</scope>
    <source>
        <strain evidence="7">Kwan_BN1</strain>
    </source>
</reference>
<evidence type="ECO:0000313" key="7">
    <source>
        <dbReference type="EMBL" id="KAF6023053.1"/>
    </source>
</evidence>
<dbReference type="SUPFAM" id="SSF57850">
    <property type="entry name" value="RING/U-box"/>
    <property type="match status" value="1"/>
</dbReference>
<evidence type="ECO:0000256" key="1">
    <source>
        <dbReference type="ARBA" id="ARBA00022723"/>
    </source>
</evidence>
<dbReference type="PANTHER" id="PTHR22605:SF16">
    <property type="entry name" value="E3 UBIQUITIN-PROTEIN LIGASE RNF213"/>
    <property type="match status" value="1"/>
</dbReference>
<dbReference type="GO" id="GO:0004842">
    <property type="term" value="F:ubiquitin-protein transferase activity"/>
    <property type="evidence" value="ECO:0007669"/>
    <property type="project" value="InterPro"/>
</dbReference>
<keyword evidence="3" id="KW-0862">Zinc</keyword>
<dbReference type="InterPro" id="IPR017907">
    <property type="entry name" value="Znf_RING_CS"/>
</dbReference>
<dbReference type="Gene3D" id="3.30.40.10">
    <property type="entry name" value="Zinc/RING finger domain, C3HC4 (zinc finger)"/>
    <property type="match status" value="1"/>
</dbReference>
<feature type="region of interest" description="Disordered" evidence="5">
    <location>
        <begin position="498"/>
        <end position="670"/>
    </location>
</feature>
<accession>A0A7J7JAQ7</accession>
<dbReference type="SMART" id="SM00184">
    <property type="entry name" value="RING"/>
    <property type="match status" value="1"/>
</dbReference>
<organism evidence="7 8">
    <name type="scientific">Bugula neritina</name>
    <name type="common">Brown bryozoan</name>
    <name type="synonym">Sertularia neritina</name>
    <dbReference type="NCBI Taxonomy" id="10212"/>
    <lineage>
        <taxon>Eukaryota</taxon>
        <taxon>Metazoa</taxon>
        <taxon>Spiralia</taxon>
        <taxon>Lophotrochozoa</taxon>
        <taxon>Bryozoa</taxon>
        <taxon>Gymnolaemata</taxon>
        <taxon>Cheilostomatida</taxon>
        <taxon>Flustrina</taxon>
        <taxon>Buguloidea</taxon>
        <taxon>Bugulidae</taxon>
        <taxon>Bugula</taxon>
    </lineage>
</organism>
<feature type="compositionally biased region" description="Basic and acidic residues" evidence="5">
    <location>
        <begin position="636"/>
        <end position="651"/>
    </location>
</feature>
<dbReference type="PANTHER" id="PTHR22605">
    <property type="entry name" value="RZ-TYPE DOMAIN-CONTAINING PROTEIN"/>
    <property type="match status" value="1"/>
</dbReference>
<evidence type="ECO:0000313" key="8">
    <source>
        <dbReference type="Proteomes" id="UP000593567"/>
    </source>
</evidence>
<dbReference type="EMBL" id="VXIV02002768">
    <property type="protein sequence ID" value="KAF6023053.1"/>
    <property type="molecule type" value="Genomic_DNA"/>
</dbReference>
<gene>
    <name evidence="7" type="ORF">EB796_018642</name>
</gene>
<sequence>MDSRYLLVLTENLSVLSVILDQFAENDLHPEVVFGSRFSDDVSYTQVCHNLYRIKMCMDMGRPVILLNLDDLYESLYDALNQYFSKWGNKKFVDLGLGTHRVKAFVHDLFQFPIPLINRLEKHYVSTTSLLTADQKAVKDQLENWLAKFVEPFKLSSKSCPENCHGCGKYLSVPYRVPCPEQHYIGECCRQVMRETCPVEDCNHPIEDFEWTIDKAALEKRQYFENSAVATSFIGYSSECTALVVRKASDQKTEIASVDQLWKIVCMNEYSFLYVLKRAKSYMLQCATAECILRLDRTVLKEEAAEIQAMYLERHCHETLLQFLNYALSQHADSDQALRIQVTTFAELMSYEDIDSLQHQLNTPVEIKTIFLKNFSKESLFTEAVRSFYGRFSEQSTKLLLIQCESANESIELLDSVRYIIQRESPTTAEYCTHTILLLSLARGQEFAGYQGGNWTCVHIDDPRPPQFRLPSLQKCLEIKPSQLIRSVLNFKYEANKQDNEDNCDSFDDMPPLEDVSEDEDTDSDGESVASDVAESESDESVDQQIENSPTLEPEDQTDLEVEDQTILQTEDQTDPEAGDQTEMDTEDETDLDTEDETDLATKHQRDLDTEDGTILETRDQTDLEVEGQTVLQTEHQTDLETESQTHREPDVPTGLKTESSQLQDPEMPKPCTIDLTAVELETTKDAEDIMQFIRDCLPYAMSLIECADHYDRISEIRHIYSKLEFRGVFLKHVYELLRRQEEFSTCDWVKTDAANACNMKKSETLRHALEDSLERSFRPALAAVIVFIDRQKNLKILNQDDEGMKSLWLQIFSHCALTGSWLIDPFNKSLMGRILEQFTNTELYSRMMNAYLHDFVYMSYHCSDETEHWIIQKAFSKYIELKQDESFTIAHIHLIADELKEQISNLLAVFRVETCTAKDSVSQAVKDRICTLEQDGEKTSEENEAAASDVGVHNTGKMSFPVNNGESTLLQFKNQMPRFDVVAAKVAINMLFSVPLVVLLKDTQNWIYQVDQCKQVLEKKLYVEHVIMPGEVNTHTGNRKPQKITTFIKAVTKRQFYQKQSFDEVLSSISAVFRKELCDLYENCPSKCPVCASSLDTPAKLPCGHIICDICVKEIHNCPQCTSVVPERYVYDPESDDIDPTKLQQLIRFRKHLNSFFKNFVAELVFLPGVVPELEVIEWLTLQVTFKDTTKTLSIFNSNDVIDATPVLRSFLIKLLMGCPSEDYIQQYLNSIMRQWAGGNHYLPTLCMIVNCYKDMGSQLIQQRSSANLSKNLEVLIETFKSLMEEPSSLSLDVMAFVAELHCFLVQASDEVIMGNTDFQDLLKELLKMFQQHGEPTAT</sequence>
<feature type="compositionally biased region" description="Acidic residues" evidence="5">
    <location>
        <begin position="553"/>
        <end position="564"/>
    </location>
</feature>
<dbReference type="PROSITE" id="PS00518">
    <property type="entry name" value="ZF_RING_1"/>
    <property type="match status" value="1"/>
</dbReference>
<name>A0A7J7JAQ7_BUGNE</name>
<evidence type="ECO:0000256" key="4">
    <source>
        <dbReference type="PROSITE-ProRule" id="PRU00175"/>
    </source>
</evidence>
<dbReference type="PROSITE" id="PS50089">
    <property type="entry name" value="ZF_RING_2"/>
    <property type="match status" value="1"/>
</dbReference>
<proteinExistence type="predicted"/>
<dbReference type="Proteomes" id="UP000593567">
    <property type="component" value="Unassembled WGS sequence"/>
</dbReference>
<feature type="domain" description="RING-type" evidence="6">
    <location>
        <begin position="1089"/>
        <end position="1123"/>
    </location>
</feature>
<evidence type="ECO:0000259" key="6">
    <source>
        <dbReference type="PROSITE" id="PS50089"/>
    </source>
</evidence>
<dbReference type="GO" id="GO:0008270">
    <property type="term" value="F:zinc ion binding"/>
    <property type="evidence" value="ECO:0007669"/>
    <property type="project" value="UniProtKB-KW"/>
</dbReference>
<dbReference type="GO" id="GO:0016887">
    <property type="term" value="F:ATP hydrolysis activity"/>
    <property type="evidence" value="ECO:0007669"/>
    <property type="project" value="InterPro"/>
</dbReference>
<keyword evidence="2 4" id="KW-0863">Zinc-finger</keyword>
<comment type="caution">
    <text evidence="7">The sequence shown here is derived from an EMBL/GenBank/DDBJ whole genome shotgun (WGS) entry which is preliminary data.</text>
</comment>
<keyword evidence="8" id="KW-1185">Reference proteome</keyword>
<evidence type="ECO:0000256" key="5">
    <source>
        <dbReference type="SAM" id="MobiDB-lite"/>
    </source>
</evidence>
<feature type="compositionally biased region" description="Acidic residues" evidence="5">
    <location>
        <begin position="501"/>
        <end position="526"/>
    </location>
</feature>
<dbReference type="InterPro" id="IPR013083">
    <property type="entry name" value="Znf_RING/FYVE/PHD"/>
</dbReference>
<protein>
    <submittedName>
        <fullName evidence="7">RNF213</fullName>
    </submittedName>
</protein>
<evidence type="ECO:0000256" key="2">
    <source>
        <dbReference type="ARBA" id="ARBA00022771"/>
    </source>
</evidence>
<feature type="compositionally biased region" description="Acidic residues" evidence="5">
    <location>
        <begin position="572"/>
        <end position="599"/>
    </location>
</feature>
<dbReference type="InterPro" id="IPR031248">
    <property type="entry name" value="RNF213"/>
</dbReference>
<keyword evidence="1" id="KW-0479">Metal-binding</keyword>
<evidence type="ECO:0000256" key="3">
    <source>
        <dbReference type="ARBA" id="ARBA00022833"/>
    </source>
</evidence>
<dbReference type="InterPro" id="IPR001841">
    <property type="entry name" value="Znf_RING"/>
</dbReference>